<accession>A0A011TJ48</accession>
<name>A0A011TJ48_9HYPH</name>
<evidence type="ECO:0000313" key="2">
    <source>
        <dbReference type="Proteomes" id="UP000019849"/>
    </source>
</evidence>
<evidence type="ECO:0000313" key="1">
    <source>
        <dbReference type="EMBL" id="EXL03997.1"/>
    </source>
</evidence>
<dbReference type="EMBL" id="JENY01000023">
    <property type="protein sequence ID" value="EXL03997.1"/>
    <property type="molecule type" value="Genomic_DNA"/>
</dbReference>
<dbReference type="InterPro" id="IPR008767">
    <property type="entry name" value="Phage_SPP1_head-tail_adaptor"/>
</dbReference>
<dbReference type="STRING" id="69279.BG36_11215"/>
<organism evidence="1 2">
    <name type="scientific">Aquamicrobium defluvii</name>
    <dbReference type="NCBI Taxonomy" id="69279"/>
    <lineage>
        <taxon>Bacteria</taxon>
        <taxon>Pseudomonadati</taxon>
        <taxon>Pseudomonadota</taxon>
        <taxon>Alphaproteobacteria</taxon>
        <taxon>Hyphomicrobiales</taxon>
        <taxon>Phyllobacteriaceae</taxon>
        <taxon>Aquamicrobium</taxon>
    </lineage>
</organism>
<dbReference type="HOGENOM" id="CLU_167591_0_0_5"/>
<dbReference type="InterPro" id="IPR038666">
    <property type="entry name" value="SSP1_head-tail_sf"/>
</dbReference>
<gene>
    <name evidence="1" type="ORF">BG36_11215</name>
</gene>
<dbReference type="AlphaFoldDB" id="A0A011TJ48"/>
<dbReference type="eggNOG" id="COG5614">
    <property type="taxonomic scope" value="Bacteria"/>
</dbReference>
<protein>
    <submittedName>
        <fullName evidence="1">Phage head-tail adapter protein</fullName>
    </submittedName>
</protein>
<dbReference type="PATRIC" id="fig|69279.3.peg.3339"/>
<reference evidence="1 2" key="1">
    <citation type="submission" date="2014-02" db="EMBL/GenBank/DDBJ databases">
        <title>Aquamicrobium defluvii Genome sequencing.</title>
        <authorList>
            <person name="Wang X."/>
        </authorList>
    </citation>
    <scope>NUCLEOTIDE SEQUENCE [LARGE SCALE GENOMIC DNA]</scope>
    <source>
        <strain evidence="1 2">W13Z1</strain>
    </source>
</reference>
<comment type="caution">
    <text evidence="1">The sequence shown here is derived from an EMBL/GenBank/DDBJ whole genome shotgun (WGS) entry which is preliminary data.</text>
</comment>
<proteinExistence type="predicted"/>
<dbReference type="Proteomes" id="UP000019849">
    <property type="component" value="Unassembled WGS sequence"/>
</dbReference>
<dbReference type="RefSeq" id="WP_035029104.1">
    <property type="nucleotide sequence ID" value="NZ_KK073895.1"/>
</dbReference>
<dbReference type="NCBIfam" id="TIGR01563">
    <property type="entry name" value="gp16_SPP1"/>
    <property type="match status" value="1"/>
</dbReference>
<sequence length="115" mass="12926">MARITANALRDRVRLEKREEIDDGYGGTYGQWVPQFERDACILPSKGGETVIASRLQEVQPALIIVRYDAETATITAAWRLIETRSGTVYNIRTSADMERRGRFITMLCESGVAT</sequence>
<dbReference type="Gene3D" id="2.40.10.270">
    <property type="entry name" value="Bacteriophage SPP1 head-tail adaptor protein"/>
    <property type="match status" value="1"/>
</dbReference>
<dbReference type="Pfam" id="PF05521">
    <property type="entry name" value="Phage_HCP"/>
    <property type="match status" value="1"/>
</dbReference>